<feature type="non-terminal residue" evidence="1">
    <location>
        <position position="77"/>
    </location>
</feature>
<evidence type="ECO:0000313" key="1">
    <source>
        <dbReference type="EMBL" id="GAI53988.1"/>
    </source>
</evidence>
<reference evidence="1" key="1">
    <citation type="journal article" date="2014" name="Front. Microbiol.">
        <title>High frequency of phylogenetically diverse reductive dehalogenase-homologous genes in deep subseafloor sedimentary metagenomes.</title>
        <authorList>
            <person name="Kawai M."/>
            <person name="Futagami T."/>
            <person name="Toyoda A."/>
            <person name="Takaki Y."/>
            <person name="Nishi S."/>
            <person name="Hori S."/>
            <person name="Arai W."/>
            <person name="Tsubouchi T."/>
            <person name="Morono Y."/>
            <person name="Uchiyama I."/>
            <person name="Ito T."/>
            <person name="Fujiyama A."/>
            <person name="Inagaki F."/>
            <person name="Takami H."/>
        </authorList>
    </citation>
    <scope>NUCLEOTIDE SEQUENCE</scope>
    <source>
        <strain evidence="1">Expedition CK06-06</strain>
    </source>
</reference>
<gene>
    <name evidence="1" type="ORF">S06H3_56628</name>
</gene>
<protein>
    <submittedName>
        <fullName evidence="1">Uncharacterized protein</fullName>
    </submittedName>
</protein>
<accession>X1PDT6</accession>
<name>X1PDT6_9ZZZZ</name>
<dbReference type="AlphaFoldDB" id="X1PDT6"/>
<sequence>MEIEKEHKALLAKLNLLADMMKLHEWTVFRQKEAEKEEEAIDHVENFTRLVEPNGGGGEYVLHWDLHKRFPASFFSR</sequence>
<comment type="caution">
    <text evidence="1">The sequence shown here is derived from an EMBL/GenBank/DDBJ whole genome shotgun (WGS) entry which is preliminary data.</text>
</comment>
<proteinExistence type="predicted"/>
<dbReference type="EMBL" id="BARV01036442">
    <property type="protein sequence ID" value="GAI53988.1"/>
    <property type="molecule type" value="Genomic_DNA"/>
</dbReference>
<organism evidence="1">
    <name type="scientific">marine sediment metagenome</name>
    <dbReference type="NCBI Taxonomy" id="412755"/>
    <lineage>
        <taxon>unclassified sequences</taxon>
        <taxon>metagenomes</taxon>
        <taxon>ecological metagenomes</taxon>
    </lineage>
</organism>